<sequence length="143" mass="15447">MSSPQISEDSLECPRVLGDGSVSLFDVVNGRPSDRGVLVPVPTRLEHVANPISEEDKQVVKRSRGERDEVMDVREDGEPGLNHATDLVDSVAGGLCDKKNATATNDAGFTKSSFRDMLTGRRSEGLNAPTIPELDVEINDEDV</sequence>
<keyword evidence="3" id="KW-1185">Reference proteome</keyword>
<proteinExistence type="predicted"/>
<accession>A0ABR1ZVK8</accession>
<dbReference type="Proteomes" id="UP001396334">
    <property type="component" value="Unassembled WGS sequence"/>
</dbReference>
<feature type="compositionally biased region" description="Acidic residues" evidence="1">
    <location>
        <begin position="134"/>
        <end position="143"/>
    </location>
</feature>
<reference evidence="2 3" key="1">
    <citation type="journal article" date="2024" name="G3 (Bethesda)">
        <title>Genome assembly of Hibiscus sabdariffa L. provides insights into metabolisms of medicinal natural products.</title>
        <authorList>
            <person name="Kim T."/>
        </authorList>
    </citation>
    <scope>NUCLEOTIDE SEQUENCE [LARGE SCALE GENOMIC DNA]</scope>
    <source>
        <strain evidence="2">TK-2024</strain>
        <tissue evidence="2">Old leaves</tissue>
    </source>
</reference>
<protein>
    <submittedName>
        <fullName evidence="2">Uncharacterized protein</fullName>
    </submittedName>
</protein>
<evidence type="ECO:0000313" key="3">
    <source>
        <dbReference type="Proteomes" id="UP001396334"/>
    </source>
</evidence>
<feature type="region of interest" description="Disordered" evidence="1">
    <location>
        <begin position="120"/>
        <end position="143"/>
    </location>
</feature>
<evidence type="ECO:0000313" key="2">
    <source>
        <dbReference type="EMBL" id="KAK8484764.1"/>
    </source>
</evidence>
<name>A0ABR1ZVK8_9ROSI</name>
<dbReference type="EMBL" id="JBBPBN010000540">
    <property type="protein sequence ID" value="KAK8484764.1"/>
    <property type="molecule type" value="Genomic_DNA"/>
</dbReference>
<gene>
    <name evidence="2" type="ORF">V6N11_048059</name>
</gene>
<comment type="caution">
    <text evidence="2">The sequence shown here is derived from an EMBL/GenBank/DDBJ whole genome shotgun (WGS) entry which is preliminary data.</text>
</comment>
<organism evidence="2 3">
    <name type="scientific">Hibiscus sabdariffa</name>
    <name type="common">roselle</name>
    <dbReference type="NCBI Taxonomy" id="183260"/>
    <lineage>
        <taxon>Eukaryota</taxon>
        <taxon>Viridiplantae</taxon>
        <taxon>Streptophyta</taxon>
        <taxon>Embryophyta</taxon>
        <taxon>Tracheophyta</taxon>
        <taxon>Spermatophyta</taxon>
        <taxon>Magnoliopsida</taxon>
        <taxon>eudicotyledons</taxon>
        <taxon>Gunneridae</taxon>
        <taxon>Pentapetalae</taxon>
        <taxon>rosids</taxon>
        <taxon>malvids</taxon>
        <taxon>Malvales</taxon>
        <taxon>Malvaceae</taxon>
        <taxon>Malvoideae</taxon>
        <taxon>Hibiscus</taxon>
    </lineage>
</organism>
<evidence type="ECO:0000256" key="1">
    <source>
        <dbReference type="SAM" id="MobiDB-lite"/>
    </source>
</evidence>